<evidence type="ECO:0000313" key="2">
    <source>
        <dbReference type="EMBL" id="CAL1606007.1"/>
    </source>
</evidence>
<feature type="region of interest" description="Disordered" evidence="1">
    <location>
        <begin position="140"/>
        <end position="183"/>
    </location>
</feature>
<accession>A0AAV2LY38</accession>
<protein>
    <submittedName>
        <fullName evidence="2">Uncharacterized protein</fullName>
    </submittedName>
</protein>
<evidence type="ECO:0000256" key="1">
    <source>
        <dbReference type="SAM" id="MobiDB-lite"/>
    </source>
</evidence>
<reference evidence="2 3" key="1">
    <citation type="submission" date="2024-04" db="EMBL/GenBank/DDBJ databases">
        <authorList>
            <person name="Waldvogel A.-M."/>
            <person name="Schoenle A."/>
        </authorList>
    </citation>
    <scope>NUCLEOTIDE SEQUENCE [LARGE SCALE GENOMIC DNA]</scope>
</reference>
<sequence length="183" mass="19341">MSLTHVFVEEVLSSPLNSSFSVSPLSCFGLSVKAHPSLPLRPAQLLSCPLQYETTVPPPSTTPLTHTETPGCPPMCCSRNHSLDPGPRHMGDRAEGMPRHVLHSWGAARVAKLFATQSHSLSVLRLSSVRAGHALLVVHAGGTGSPSAPDGCPTGLSGKRKPAERTPGEKKTSERSDLATLGW</sequence>
<feature type="compositionally biased region" description="Basic and acidic residues" evidence="1">
    <location>
        <begin position="161"/>
        <end position="177"/>
    </location>
</feature>
<proteinExistence type="predicted"/>
<dbReference type="AlphaFoldDB" id="A0AAV2LY38"/>
<name>A0AAV2LY38_KNICA</name>
<organism evidence="2 3">
    <name type="scientific">Knipowitschia caucasica</name>
    <name type="common">Caucasian dwarf goby</name>
    <name type="synonym">Pomatoschistus caucasicus</name>
    <dbReference type="NCBI Taxonomy" id="637954"/>
    <lineage>
        <taxon>Eukaryota</taxon>
        <taxon>Metazoa</taxon>
        <taxon>Chordata</taxon>
        <taxon>Craniata</taxon>
        <taxon>Vertebrata</taxon>
        <taxon>Euteleostomi</taxon>
        <taxon>Actinopterygii</taxon>
        <taxon>Neopterygii</taxon>
        <taxon>Teleostei</taxon>
        <taxon>Neoteleostei</taxon>
        <taxon>Acanthomorphata</taxon>
        <taxon>Gobiaria</taxon>
        <taxon>Gobiiformes</taxon>
        <taxon>Gobioidei</taxon>
        <taxon>Gobiidae</taxon>
        <taxon>Gobiinae</taxon>
        <taxon>Knipowitschia</taxon>
    </lineage>
</organism>
<dbReference type="EMBL" id="OZ035827">
    <property type="protein sequence ID" value="CAL1606007.1"/>
    <property type="molecule type" value="Genomic_DNA"/>
</dbReference>
<gene>
    <name evidence="2" type="ORF">KC01_LOCUS33280</name>
</gene>
<dbReference type="Proteomes" id="UP001497482">
    <property type="component" value="Chromosome 5"/>
</dbReference>
<evidence type="ECO:0000313" key="3">
    <source>
        <dbReference type="Proteomes" id="UP001497482"/>
    </source>
</evidence>
<keyword evidence="3" id="KW-1185">Reference proteome</keyword>